<gene>
    <name evidence="19 21" type="primary">STARD10</name>
</gene>
<evidence type="ECO:0000256" key="8">
    <source>
        <dbReference type="ARBA" id="ARBA00022990"/>
    </source>
</evidence>
<dbReference type="Gene3D" id="3.30.530.20">
    <property type="match status" value="1"/>
</dbReference>
<evidence type="ECO:0000256" key="12">
    <source>
        <dbReference type="ARBA" id="ARBA00023136"/>
    </source>
</evidence>
<feature type="region of interest" description="Disordered" evidence="17">
    <location>
        <begin position="442"/>
        <end position="473"/>
    </location>
</feature>
<evidence type="ECO:0000256" key="9">
    <source>
        <dbReference type="ARBA" id="ARBA00023055"/>
    </source>
</evidence>
<keyword evidence="12" id="KW-0472">Membrane</keyword>
<evidence type="ECO:0000256" key="5">
    <source>
        <dbReference type="ARBA" id="ARBA00022490"/>
    </source>
</evidence>
<dbReference type="GO" id="GO:0006869">
    <property type="term" value="P:lipid transport"/>
    <property type="evidence" value="ECO:0007669"/>
    <property type="project" value="UniProtKB-KW"/>
</dbReference>
<dbReference type="GO" id="GO:0046581">
    <property type="term" value="C:intercellular canaliculus"/>
    <property type="evidence" value="ECO:0000318"/>
    <property type="project" value="GO_Central"/>
</dbReference>
<evidence type="ECO:0000313" key="21">
    <source>
        <dbReference type="VGNC" id="VGNC:93530"/>
    </source>
</evidence>
<keyword evidence="8" id="KW-0007">Acetylation</keyword>
<evidence type="ECO:0000256" key="15">
    <source>
        <dbReference type="ARBA" id="ARBA00076937"/>
    </source>
</evidence>
<keyword evidence="7" id="KW-0282">Flagellum</keyword>
<evidence type="ECO:0000256" key="3">
    <source>
        <dbReference type="ARBA" id="ARBA00004496"/>
    </source>
</evidence>
<reference evidence="19" key="3">
    <citation type="submission" date="2025-08" db="UniProtKB">
        <authorList>
            <consortium name="Ensembl"/>
        </authorList>
    </citation>
    <scope>IDENTIFICATION</scope>
</reference>
<keyword evidence="20" id="KW-1185">Reference proteome</keyword>
<dbReference type="Pfam" id="PF01852">
    <property type="entry name" value="START"/>
    <property type="match status" value="1"/>
</dbReference>
<proteinExistence type="evidence at protein level"/>
<keyword evidence="9" id="KW-0445">Lipid transport</keyword>
<evidence type="ECO:0000256" key="14">
    <source>
        <dbReference type="ARBA" id="ARBA00070345"/>
    </source>
</evidence>
<dbReference type="PaxDb" id="9823-ENSSSCP00000015736"/>
<dbReference type="InterPro" id="IPR051213">
    <property type="entry name" value="START_lipid_transfer"/>
</dbReference>
<dbReference type="SMR" id="A0A287A5S1"/>
<dbReference type="GeneTree" id="ENSGT00510000047611"/>
<keyword evidence="5" id="KW-0963">Cytoplasm</keyword>
<reference evidence="20" key="1">
    <citation type="submission" date="2009-11" db="EMBL/GenBank/DDBJ databases">
        <authorList>
            <consortium name="Porcine genome sequencing project"/>
        </authorList>
    </citation>
    <scope>NUCLEOTIDE SEQUENCE [LARGE SCALE GENOMIC DNA]</scope>
    <source>
        <strain evidence="20">Duroc</strain>
    </source>
</reference>
<dbReference type="GO" id="GO:0005902">
    <property type="term" value="C:microvillus"/>
    <property type="evidence" value="ECO:0000318"/>
    <property type="project" value="GO_Central"/>
</dbReference>
<dbReference type="AlphaFoldDB" id="A0A287A5S1"/>
<sequence length="473" mass="52129">MTSLSALLPLPGHHTWGCQGQVQVLAGPCVLICQMGPRSLHGLPPKAVGHTLQRRMAGSGLAQGLCTGKMSRTSRACVCAHVRACVCSSGDAGLPVRPRIPQGVLCFVWQLCLGDLVRPSQRTCVGLPARDCGGVWLCGTVTDRQCDGPWKVASASAAASTLSEPLRSTQESWTRTRALGLPMEKSAASTEPQGPRPVLGRDSVQVPDDQDFRSFRSECEAEAGWNLTYSKAGVSVWVQAMEMDRTLHKIKCRMECRDVPAETLYDVLHDIEYRKKWDSNVIETFDIARLTVNADVGYYSWRCPKPLKNRDVITLRSWLPMGTDYIIMNYSVKHPKYPPRKDLVRAVSIQTGYLIQSTGPKSCVITYLAQVDPKGSLPKWVVNKSSQFLAPKAMKKMYKACVKYPEWKQKHQPHFKPWLHPEQSPLPSLALSELSVQHADSLENIDESAVAESREERAGGAGGEGSDDDTSLT</sequence>
<dbReference type="Reactome" id="R-SSC-1483191">
    <property type="pathway name" value="Synthesis of PC"/>
</dbReference>
<evidence type="ECO:0007829" key="22">
    <source>
        <dbReference type="PeptideAtlas" id="A0A287A5S1"/>
    </source>
</evidence>
<dbReference type="CDD" id="cd08871">
    <property type="entry name" value="START_STARD10-like"/>
    <property type="match status" value="1"/>
</dbReference>
<evidence type="ECO:0000313" key="19">
    <source>
        <dbReference type="Ensembl" id="ENSSSCP00000039211.2"/>
    </source>
</evidence>
<dbReference type="GO" id="GO:0016020">
    <property type="term" value="C:membrane"/>
    <property type="evidence" value="ECO:0000318"/>
    <property type="project" value="GO_Central"/>
</dbReference>
<dbReference type="GO" id="GO:0005829">
    <property type="term" value="C:cytosol"/>
    <property type="evidence" value="ECO:0000318"/>
    <property type="project" value="GO_Central"/>
</dbReference>
<feature type="region of interest" description="Disordered" evidence="17">
    <location>
        <begin position="179"/>
        <end position="203"/>
    </location>
</feature>
<dbReference type="Proteomes" id="UP000008227">
    <property type="component" value="Chromosome 9"/>
</dbReference>
<dbReference type="STRING" id="9823.ENSSSCP00000039211"/>
<comment type="subcellular location">
    <subcellularLocation>
        <location evidence="1">Cell projection</location>
        <location evidence="1">Cilium</location>
        <location evidence="1">Flagellum</location>
    </subcellularLocation>
    <subcellularLocation>
        <location evidence="3">Cytoplasm</location>
    </subcellularLocation>
    <subcellularLocation>
        <location evidence="2">Membrane</location>
    </subcellularLocation>
</comment>
<dbReference type="FunFam" id="3.30.530.20:FF:000008">
    <property type="entry name" value="START domain containing 10"/>
    <property type="match status" value="1"/>
</dbReference>
<evidence type="ECO:0000256" key="10">
    <source>
        <dbReference type="ARBA" id="ARBA00023069"/>
    </source>
</evidence>
<dbReference type="InterPro" id="IPR023393">
    <property type="entry name" value="START-like_dom_sf"/>
</dbReference>
<keyword evidence="11" id="KW-0446">Lipid-binding</keyword>
<dbReference type="InParanoid" id="A0A287A5S1"/>
<evidence type="ECO:0000256" key="13">
    <source>
        <dbReference type="ARBA" id="ARBA00023273"/>
    </source>
</evidence>
<organism evidence="19 20">
    <name type="scientific">Sus scrofa</name>
    <name type="common">Pig</name>
    <dbReference type="NCBI Taxonomy" id="9823"/>
    <lineage>
        <taxon>Eukaryota</taxon>
        <taxon>Metazoa</taxon>
        <taxon>Chordata</taxon>
        <taxon>Craniata</taxon>
        <taxon>Vertebrata</taxon>
        <taxon>Euteleostomi</taxon>
        <taxon>Mammalia</taxon>
        <taxon>Eutheria</taxon>
        <taxon>Laurasiatheria</taxon>
        <taxon>Artiodactyla</taxon>
        <taxon>Suina</taxon>
        <taxon>Suidae</taxon>
        <taxon>Sus</taxon>
    </lineage>
</organism>
<dbReference type="PROSITE" id="PS50848">
    <property type="entry name" value="START"/>
    <property type="match status" value="1"/>
</dbReference>
<keyword evidence="4" id="KW-0813">Transport</keyword>
<keyword evidence="22" id="KW-1267">Proteomics identification</keyword>
<dbReference type="InterPro" id="IPR041951">
    <property type="entry name" value="STARD10_START"/>
</dbReference>
<keyword evidence="13" id="KW-0966">Cell projection</keyword>
<evidence type="ECO:0000256" key="17">
    <source>
        <dbReference type="SAM" id="MobiDB-lite"/>
    </source>
</evidence>
<evidence type="ECO:0000256" key="7">
    <source>
        <dbReference type="ARBA" id="ARBA00022846"/>
    </source>
</evidence>
<evidence type="ECO:0000256" key="6">
    <source>
        <dbReference type="ARBA" id="ARBA00022553"/>
    </source>
</evidence>
<reference evidence="19" key="2">
    <citation type="journal article" date="2020" name="Gigascience">
        <title>An improved pig reference genome sequence to enable pig genetics and genomics research.</title>
        <authorList>
            <person name="Warr A."/>
            <person name="Affara N."/>
            <person name="Aken B."/>
            <person name="Beiki H."/>
            <person name="Bickhart D.M."/>
            <person name="Billis K."/>
            <person name="Chow W."/>
            <person name="Eory L."/>
            <person name="Finlayson H.A."/>
            <person name="Flicek P."/>
            <person name="Giron C.G."/>
            <person name="Griffin D.K."/>
            <person name="Hall R."/>
            <person name="Hannum G."/>
            <person name="Hourlier T."/>
            <person name="Howe K."/>
            <person name="Hume D.A."/>
            <person name="Izuogu O."/>
            <person name="Kim K."/>
            <person name="Koren S."/>
            <person name="Liu H."/>
            <person name="Manchanda N."/>
            <person name="Martin F.J."/>
            <person name="Nonneman D.J."/>
            <person name="O'Connor R.E."/>
            <person name="Phillippy A.M."/>
            <person name="Rohrer G.A."/>
            <person name="Rosen B.D."/>
            <person name="Rund L.A."/>
            <person name="Sargent C.A."/>
            <person name="Schook L.B."/>
            <person name="Schroeder S.G."/>
            <person name="Schwartz A.S."/>
            <person name="Skinner B.M."/>
            <person name="Talbot R."/>
            <person name="Tseng E."/>
            <person name="Tuggle C.K."/>
            <person name="Watson M."/>
            <person name="Smith T.P.L."/>
            <person name="Archibald A.L."/>
        </authorList>
    </citation>
    <scope>NUCLEOTIDE SEQUENCE [LARGE SCALE GENOMIC DNA]</scope>
    <source>
        <strain evidence="19">Duroc</strain>
    </source>
</reference>
<evidence type="ECO:0000256" key="4">
    <source>
        <dbReference type="ARBA" id="ARBA00022448"/>
    </source>
</evidence>
<keyword evidence="6" id="KW-0597">Phosphoprotein</keyword>
<keyword evidence="10" id="KW-0969">Cilium</keyword>
<dbReference type="VGNC" id="VGNC:93530">
    <property type="gene designation" value="STARD10"/>
</dbReference>
<dbReference type="GO" id="GO:0008289">
    <property type="term" value="F:lipid binding"/>
    <property type="evidence" value="ECO:0007669"/>
    <property type="project" value="UniProtKB-KW"/>
</dbReference>
<evidence type="ECO:0000313" key="20">
    <source>
        <dbReference type="Proteomes" id="UP000008227"/>
    </source>
</evidence>
<feature type="domain" description="START" evidence="18">
    <location>
        <begin position="222"/>
        <end position="406"/>
    </location>
</feature>
<dbReference type="PANTHER" id="PTHR19308">
    <property type="entry name" value="PHOSPHATIDYLCHOLINE TRANSFER PROTEIN"/>
    <property type="match status" value="1"/>
</dbReference>
<evidence type="ECO:0000256" key="16">
    <source>
        <dbReference type="ARBA" id="ARBA00080073"/>
    </source>
</evidence>
<dbReference type="SUPFAM" id="SSF55961">
    <property type="entry name" value="Bet v1-like"/>
    <property type="match status" value="1"/>
</dbReference>
<dbReference type="PANTHER" id="PTHR19308:SF7">
    <property type="entry name" value="START DOMAIN-CONTAINING PROTEIN 10"/>
    <property type="match status" value="1"/>
</dbReference>
<evidence type="ECO:0000256" key="2">
    <source>
        <dbReference type="ARBA" id="ARBA00004370"/>
    </source>
</evidence>
<evidence type="ECO:0000256" key="11">
    <source>
        <dbReference type="ARBA" id="ARBA00023121"/>
    </source>
</evidence>
<dbReference type="InterPro" id="IPR002913">
    <property type="entry name" value="START_lipid-bd_dom"/>
</dbReference>
<reference evidence="19" key="4">
    <citation type="submission" date="2025-09" db="UniProtKB">
        <authorList>
            <consortium name="Ensembl"/>
        </authorList>
    </citation>
    <scope>IDENTIFICATION</scope>
</reference>
<protein>
    <recommendedName>
        <fullName evidence="14">START domain-containing protein 10</fullName>
    </recommendedName>
    <alternativeName>
        <fullName evidence="15">PCTP-like protein</fullName>
    </alternativeName>
    <alternativeName>
        <fullName evidence="16">StAR-related lipid transfer protein 10</fullName>
    </alternativeName>
</protein>
<evidence type="ECO:0000259" key="18">
    <source>
        <dbReference type="PROSITE" id="PS50848"/>
    </source>
</evidence>
<dbReference type="GO" id="GO:0031514">
    <property type="term" value="C:motile cilium"/>
    <property type="evidence" value="ECO:0007669"/>
    <property type="project" value="UniProtKB-SubCell"/>
</dbReference>
<evidence type="ECO:0000256" key="1">
    <source>
        <dbReference type="ARBA" id="ARBA00004230"/>
    </source>
</evidence>
<dbReference type="SMART" id="SM00234">
    <property type="entry name" value="START"/>
    <property type="match status" value="1"/>
</dbReference>
<dbReference type="FunCoup" id="A0A287A5S1">
    <property type="interactions" value="101"/>
</dbReference>
<name>A0A287A5S1_PIG</name>
<dbReference type="Ensembl" id="ENSSSCT00000064557.3">
    <property type="protein sequence ID" value="ENSSSCP00000039211.2"/>
    <property type="gene ID" value="ENSSSCG00000014818.5"/>
</dbReference>
<dbReference type="Bgee" id="ENSSSCG00000014818">
    <property type="expression patterns" value="Expressed in liver and 45 other cell types or tissues"/>
</dbReference>
<accession>A0A287A5S1</accession>